<name>A0A7U2EZR0_PHANO</name>
<protein>
    <submittedName>
        <fullName evidence="1">Uncharacterized protein</fullName>
    </submittedName>
</protein>
<gene>
    <name evidence="1" type="ORF">JI435_406490</name>
</gene>
<accession>A0A7U2EZR0</accession>
<dbReference type="AlphaFoldDB" id="A0A7U2EZR0"/>
<evidence type="ECO:0000313" key="2">
    <source>
        <dbReference type="Proteomes" id="UP000663193"/>
    </source>
</evidence>
<reference evidence="2" key="1">
    <citation type="journal article" date="2021" name="BMC Genomics">
        <title>Chromosome-level genome assembly and manually-curated proteome of model necrotroph Parastagonospora nodorum Sn15 reveals a genome-wide trove of candidate effector homologs, and redundancy of virulence-related functions within an accessory chromosome.</title>
        <authorList>
            <person name="Bertazzoni S."/>
            <person name="Jones D.A.B."/>
            <person name="Phan H.T."/>
            <person name="Tan K.-C."/>
            <person name="Hane J.K."/>
        </authorList>
    </citation>
    <scope>NUCLEOTIDE SEQUENCE [LARGE SCALE GENOMIC DNA]</scope>
    <source>
        <strain evidence="2">SN15 / ATCC MYA-4574 / FGSC 10173)</strain>
    </source>
</reference>
<dbReference type="EMBL" id="CP069027">
    <property type="protein sequence ID" value="QRC94908.1"/>
    <property type="molecule type" value="Genomic_DNA"/>
</dbReference>
<keyword evidence="2" id="KW-1185">Reference proteome</keyword>
<dbReference type="VEuPathDB" id="FungiDB:JI435_406490"/>
<dbReference type="Proteomes" id="UP000663193">
    <property type="component" value="Chromosome 5"/>
</dbReference>
<proteinExistence type="predicted"/>
<evidence type="ECO:0000313" key="1">
    <source>
        <dbReference type="EMBL" id="QRC94908.1"/>
    </source>
</evidence>
<sequence>MKNRPDHVESHIRRMCERERERCTDHTYLQSHGVKLVKEGKAPNYARLFEESSRSPQAFLYPVV</sequence>
<organism evidence="1 2">
    <name type="scientific">Phaeosphaeria nodorum (strain SN15 / ATCC MYA-4574 / FGSC 10173)</name>
    <name type="common">Glume blotch fungus</name>
    <name type="synonym">Parastagonospora nodorum</name>
    <dbReference type="NCBI Taxonomy" id="321614"/>
    <lineage>
        <taxon>Eukaryota</taxon>
        <taxon>Fungi</taxon>
        <taxon>Dikarya</taxon>
        <taxon>Ascomycota</taxon>
        <taxon>Pezizomycotina</taxon>
        <taxon>Dothideomycetes</taxon>
        <taxon>Pleosporomycetidae</taxon>
        <taxon>Pleosporales</taxon>
        <taxon>Pleosporineae</taxon>
        <taxon>Phaeosphaeriaceae</taxon>
        <taxon>Parastagonospora</taxon>
    </lineage>
</organism>